<feature type="region of interest" description="Disordered" evidence="2">
    <location>
        <begin position="360"/>
        <end position="379"/>
    </location>
</feature>
<evidence type="ECO:0000313" key="4">
    <source>
        <dbReference type="EMBL" id="MDC5699086.1"/>
    </source>
</evidence>
<dbReference type="SMART" id="SM00507">
    <property type="entry name" value="HNHc"/>
    <property type="match status" value="1"/>
</dbReference>
<feature type="domain" description="HNH nuclease" evidence="3">
    <location>
        <begin position="472"/>
        <end position="524"/>
    </location>
</feature>
<feature type="region of interest" description="Disordered" evidence="2">
    <location>
        <begin position="34"/>
        <end position="79"/>
    </location>
</feature>
<keyword evidence="4" id="KW-0540">Nuclease</keyword>
<dbReference type="InterPro" id="IPR003870">
    <property type="entry name" value="DUF222"/>
</dbReference>
<proteinExistence type="inferred from homology"/>
<evidence type="ECO:0000256" key="2">
    <source>
        <dbReference type="SAM" id="MobiDB-lite"/>
    </source>
</evidence>
<dbReference type="InterPro" id="IPR003615">
    <property type="entry name" value="HNH_nuc"/>
</dbReference>
<accession>A0ABT5GM15</accession>
<dbReference type="GO" id="GO:0004519">
    <property type="term" value="F:endonuclease activity"/>
    <property type="evidence" value="ECO:0007669"/>
    <property type="project" value="UniProtKB-KW"/>
</dbReference>
<dbReference type="CDD" id="cd00085">
    <property type="entry name" value="HNHc"/>
    <property type="match status" value="1"/>
</dbReference>
<evidence type="ECO:0000259" key="3">
    <source>
        <dbReference type="SMART" id="SM00507"/>
    </source>
</evidence>
<dbReference type="Proteomes" id="UP001150259">
    <property type="component" value="Unassembled WGS sequence"/>
</dbReference>
<keyword evidence="4" id="KW-0378">Hydrolase</keyword>
<dbReference type="Pfam" id="PF01844">
    <property type="entry name" value="HNH"/>
    <property type="match status" value="1"/>
</dbReference>
<organism evidence="4 5">
    <name type="scientific">Intrasporangium calvum</name>
    <dbReference type="NCBI Taxonomy" id="53358"/>
    <lineage>
        <taxon>Bacteria</taxon>
        <taxon>Bacillati</taxon>
        <taxon>Actinomycetota</taxon>
        <taxon>Actinomycetes</taxon>
        <taxon>Micrococcales</taxon>
        <taxon>Intrasporangiaceae</taxon>
        <taxon>Intrasporangium</taxon>
    </lineage>
</organism>
<comment type="similarity">
    <text evidence="1">Belongs to the Rv1128c/1148c/1588c/1702c/1945/3466 family.</text>
</comment>
<comment type="caution">
    <text evidence="4">The sequence shown here is derived from an EMBL/GenBank/DDBJ whole genome shotgun (WGS) entry which is preliminary data.</text>
</comment>
<dbReference type="InterPro" id="IPR002711">
    <property type="entry name" value="HNH"/>
</dbReference>
<evidence type="ECO:0000256" key="1">
    <source>
        <dbReference type="ARBA" id="ARBA00023450"/>
    </source>
</evidence>
<dbReference type="Gene3D" id="1.10.30.50">
    <property type="match status" value="1"/>
</dbReference>
<reference evidence="4 5" key="1">
    <citation type="submission" date="2022-11" db="EMBL/GenBank/DDBJ databases">
        <title>Anaerobic phenanthrene biodegradation by a DNRA strain PheN6.</title>
        <authorList>
            <person name="Zhang Z."/>
        </authorList>
    </citation>
    <scope>NUCLEOTIDE SEQUENCE [LARGE SCALE GENOMIC DNA]</scope>
    <source>
        <strain evidence="4 5">PheN6</strain>
    </source>
</reference>
<dbReference type="Pfam" id="PF02720">
    <property type="entry name" value="DUF222"/>
    <property type="match status" value="1"/>
</dbReference>
<evidence type="ECO:0000313" key="5">
    <source>
        <dbReference type="Proteomes" id="UP001150259"/>
    </source>
</evidence>
<sequence length="544" mass="59772">MADAEMINELRARLGEVHARHEADSRAAADAFWASLSQAPAHPSPTQQSPAHRARRRPGRTAPAGRSRGPRLREVGGHRRSGLWAQVPAEGPLPFHPREVESVWLDELDLEGADAEWFEARFAHALKPTEPREPTRSVEPWERRASEFDEPVAVKVDAMLGRPLTRHGSDVLAHTVEHLADLRAQQDVMLVNVVAELQARGEEPPGGLRITDWLRSLNPGMTAGQAKDVVAVAQAITRPRWDELSARVTMQHVSIAKAARIIEFRERNEPVADPPELTVAVHELVTRAPELIHEDFTALVRHHTEQVRPPRDDDRLDQGRRAARGLWFDQSNRTGMVAMRGVLDPEAAAVIKSAIDPLSVPSPMTDENGHALAPDPRTPATRRADALLEIVARGVAAGESLPGTDKAKVVVTIDHDVLAGRVRGTGLATTADVLSTDTVRRLACDAAIIPMVLGGRSEPLDVGRQHRLVTASQRVALWHRDRGCSYPGCTIPAAWTDAHHVTHWSDGGSTSLDNLALLCRRHHSHVHRHDLTASITPDHVTWHT</sequence>
<name>A0ABT5GM15_9MICO</name>
<protein>
    <submittedName>
        <fullName evidence="4">HNH endonuclease</fullName>
    </submittedName>
</protein>
<keyword evidence="5" id="KW-1185">Reference proteome</keyword>
<dbReference type="EMBL" id="JAPFQL010000106">
    <property type="protein sequence ID" value="MDC5699086.1"/>
    <property type="molecule type" value="Genomic_DNA"/>
</dbReference>
<gene>
    <name evidence="4" type="ORF">OO014_17695</name>
</gene>
<keyword evidence="4" id="KW-0255">Endonuclease</keyword>
<dbReference type="RefSeq" id="WP_272463644.1">
    <property type="nucleotide sequence ID" value="NZ_JAPFQL010000106.1"/>
</dbReference>